<feature type="compositionally biased region" description="Polar residues" evidence="1">
    <location>
        <begin position="327"/>
        <end position="338"/>
    </location>
</feature>
<comment type="caution">
    <text evidence="2">The sequence shown here is derived from an EMBL/GenBank/DDBJ whole genome shotgun (WGS) entry which is preliminary data.</text>
</comment>
<accession>A0A1J4JYY5</accession>
<dbReference type="VEuPathDB" id="TrichDB:TRFO_28133"/>
<sequence>MNYNKETDIINEEMSKLMRLAKNARKDDPNYLENEEEEEEEEEDSQRKAEKGKGNENLIDDDGNDDDDEIPVEKEYRNIGLDTEEHIEIEETEIRTENKAPKRRHIGLSVKRRVKKTKPSKDSSGKEQQQDNESEADLDDEDDEPDIEVEEDEGRSKKNPRKRKKVKKGISGLITKMKKTQKKNQNQQAGTQQVVARIDEGKVTQRVLEAVMPRVENLLIDTFSGSNGIGGNGVKLEKNDAKQLITQLSLLDSMKNEVKGLRLKLAMKIDRVKAENELRIRITKDEFFQYLSAFFPENETIKQMVQQPKTSKLPPLNSRKPNIGGNPMSNSSLGQSAENPVTYTKNKQMAKSNLVMRPNRNSNMIALNQKFLKGADGHYYLRDMTTDPNSIQAVQGSMFGENSEDVDINAVLDFQPFKQVSTDDHDIRVNPNVVKVHREETPEV</sequence>
<feature type="compositionally biased region" description="Basic and acidic residues" evidence="1">
    <location>
        <begin position="119"/>
        <end position="129"/>
    </location>
</feature>
<organism evidence="2 3">
    <name type="scientific">Tritrichomonas foetus</name>
    <dbReference type="NCBI Taxonomy" id="1144522"/>
    <lineage>
        <taxon>Eukaryota</taxon>
        <taxon>Metamonada</taxon>
        <taxon>Parabasalia</taxon>
        <taxon>Tritrichomonadida</taxon>
        <taxon>Tritrichomonadidae</taxon>
        <taxon>Tritrichomonas</taxon>
    </lineage>
</organism>
<dbReference type="RefSeq" id="XP_068357505.1">
    <property type="nucleotide sequence ID" value="XM_068505990.1"/>
</dbReference>
<reference evidence="2" key="1">
    <citation type="submission" date="2016-10" db="EMBL/GenBank/DDBJ databases">
        <authorList>
            <person name="Benchimol M."/>
            <person name="Almeida L.G."/>
            <person name="Vasconcelos A.T."/>
            <person name="Perreira-Neves A."/>
            <person name="Rosa I.A."/>
            <person name="Tasca T."/>
            <person name="Bogo M.R."/>
            <person name="de Souza W."/>
        </authorList>
    </citation>
    <scope>NUCLEOTIDE SEQUENCE [LARGE SCALE GENOMIC DNA]</scope>
    <source>
        <strain evidence="2">K</strain>
    </source>
</reference>
<name>A0A1J4JYY5_9EUKA</name>
<evidence type="ECO:0000313" key="2">
    <source>
        <dbReference type="EMBL" id="OHT04369.1"/>
    </source>
</evidence>
<feature type="compositionally biased region" description="Acidic residues" evidence="1">
    <location>
        <begin position="33"/>
        <end position="44"/>
    </location>
</feature>
<feature type="compositionally biased region" description="Basic residues" evidence="1">
    <location>
        <begin position="157"/>
        <end position="168"/>
    </location>
</feature>
<keyword evidence="3" id="KW-1185">Reference proteome</keyword>
<feature type="compositionally biased region" description="Basic and acidic residues" evidence="1">
    <location>
        <begin position="45"/>
        <end position="54"/>
    </location>
</feature>
<feature type="region of interest" description="Disordered" evidence="1">
    <location>
        <begin position="23"/>
        <end position="171"/>
    </location>
</feature>
<dbReference type="AlphaFoldDB" id="A0A1J4JYY5"/>
<evidence type="ECO:0000256" key="1">
    <source>
        <dbReference type="SAM" id="MobiDB-lite"/>
    </source>
</evidence>
<gene>
    <name evidence="2" type="ORF">TRFO_28133</name>
</gene>
<feature type="region of interest" description="Disordered" evidence="1">
    <location>
        <begin position="306"/>
        <end position="338"/>
    </location>
</feature>
<feature type="compositionally biased region" description="Basic residues" evidence="1">
    <location>
        <begin position="101"/>
        <end position="118"/>
    </location>
</feature>
<dbReference type="GeneID" id="94840694"/>
<proteinExistence type="predicted"/>
<evidence type="ECO:0000313" key="3">
    <source>
        <dbReference type="Proteomes" id="UP000179807"/>
    </source>
</evidence>
<feature type="compositionally biased region" description="Acidic residues" evidence="1">
    <location>
        <begin position="58"/>
        <end position="70"/>
    </location>
</feature>
<protein>
    <submittedName>
        <fullName evidence="2">Uncharacterized protein</fullName>
    </submittedName>
</protein>
<feature type="compositionally biased region" description="Acidic residues" evidence="1">
    <location>
        <begin position="130"/>
        <end position="153"/>
    </location>
</feature>
<dbReference type="Proteomes" id="UP000179807">
    <property type="component" value="Unassembled WGS sequence"/>
</dbReference>
<dbReference type="EMBL" id="MLAK01000795">
    <property type="protein sequence ID" value="OHT04369.1"/>
    <property type="molecule type" value="Genomic_DNA"/>
</dbReference>